<dbReference type="OrthoDB" id="511707at2"/>
<dbReference type="GO" id="GO:0003677">
    <property type="term" value="F:DNA binding"/>
    <property type="evidence" value="ECO:0007669"/>
    <property type="project" value="UniProtKB-KW"/>
</dbReference>
<keyword evidence="4" id="KW-1185">Reference proteome</keyword>
<organism evidence="3">
    <name type="scientific">Tolypothrix bouteillei VB521301</name>
    <dbReference type="NCBI Taxonomy" id="1479485"/>
    <lineage>
        <taxon>Bacteria</taxon>
        <taxon>Bacillati</taxon>
        <taxon>Cyanobacteriota</taxon>
        <taxon>Cyanophyceae</taxon>
        <taxon>Nostocales</taxon>
        <taxon>Tolypothrichaceae</taxon>
        <taxon>Tolypothrix</taxon>
    </lineage>
</organism>
<proteinExistence type="predicted"/>
<evidence type="ECO:0000313" key="4">
    <source>
        <dbReference type="Proteomes" id="UP000029738"/>
    </source>
</evidence>
<dbReference type="AlphaFoldDB" id="A0A0C1R3P6"/>
<dbReference type="Pfam" id="PF04313">
    <property type="entry name" value="HSDR_N"/>
    <property type="match status" value="1"/>
</dbReference>
<dbReference type="GO" id="GO:0009307">
    <property type="term" value="P:DNA restriction-modification system"/>
    <property type="evidence" value="ECO:0007669"/>
    <property type="project" value="UniProtKB-KW"/>
</dbReference>
<name>A0A0C1R3P6_9CYAN</name>
<dbReference type="RefSeq" id="WP_038085809.1">
    <property type="nucleotide sequence ID" value="NZ_JHEG04000001.1"/>
</dbReference>
<dbReference type="GO" id="GO:0009035">
    <property type="term" value="F:type I site-specific deoxyribonuclease activity"/>
    <property type="evidence" value="ECO:0007669"/>
    <property type="project" value="UniProtKB-EC"/>
</dbReference>
<evidence type="ECO:0000259" key="1">
    <source>
        <dbReference type="Pfam" id="PF04313"/>
    </source>
</evidence>
<evidence type="ECO:0000313" key="2">
    <source>
        <dbReference type="EMBL" id="KAF3889690.1"/>
    </source>
</evidence>
<keyword evidence="3" id="KW-0540">Nuclease</keyword>
<feature type="domain" description="Restriction endonuclease type I HsdR N-terminal" evidence="1">
    <location>
        <begin position="95"/>
        <end position="173"/>
    </location>
</feature>
<sequence>MVQTIPISEQTTLKYLRQNFNLQRNDERQFFPEWYENLPQISDADKIFLDRVRSRYFYQLDEGALLESGVKMMIVGPLLDIAGFYDTPFKTRFELSVTLQVETEEEILQGRIDALVLQNQFWVWVLEAKRTTFSLSLGIPQALAYMLCQPDVDKPTFGILTGGEDFIFIKLVKQQTPIYGLSRKFSIINEGDLYEVLKIMRHMGELIATS</sequence>
<comment type="caution">
    <text evidence="3">The sequence shown here is derived from an EMBL/GenBank/DDBJ whole genome shotgun (WGS) entry which is preliminary data.</text>
</comment>
<dbReference type="InterPro" id="IPR007409">
    <property type="entry name" value="Restrct_endonuc_type1_HsdR_N"/>
</dbReference>
<reference evidence="2" key="2">
    <citation type="submission" date="2019-11" db="EMBL/GenBank/DDBJ databases">
        <title>Improved Assembly of Tolypothrix boutellei genome.</title>
        <authorList>
            <person name="Sarangi A.N."/>
            <person name="Mukherjee M."/>
            <person name="Ghosh S."/>
            <person name="Singh D."/>
            <person name="Das A."/>
            <person name="Kant S."/>
            <person name="Prusty A."/>
            <person name="Tripathy S."/>
        </authorList>
    </citation>
    <scope>NUCLEOTIDE SEQUENCE</scope>
    <source>
        <strain evidence="2">VB521301</strain>
    </source>
</reference>
<dbReference type="STRING" id="1479485.DA73_0237430"/>
<reference evidence="3" key="1">
    <citation type="journal article" date="2015" name="Genome Announc.">
        <title>Draft Genome Sequence of Tolypothrix boutellei Strain VB521301.</title>
        <authorList>
            <person name="Chandrababunaidu M.M."/>
            <person name="Singh D."/>
            <person name="Sen D."/>
            <person name="Bhan S."/>
            <person name="Das S."/>
            <person name="Gupta A."/>
            <person name="Adhikary S.P."/>
            <person name="Tripathy S."/>
        </authorList>
    </citation>
    <scope>NUCLEOTIDE SEQUENCE</scope>
    <source>
        <strain evidence="3">VB521301</strain>
    </source>
</reference>
<protein>
    <submittedName>
        <fullName evidence="3">Type I restriction endonuclease subunit R</fullName>
    </submittedName>
</protein>
<accession>A0A0C1R3P6</accession>
<dbReference type="Proteomes" id="UP000029738">
    <property type="component" value="Unassembled WGS sequence"/>
</dbReference>
<evidence type="ECO:0000313" key="3">
    <source>
        <dbReference type="EMBL" id="KIE06920.1"/>
    </source>
</evidence>
<keyword evidence="3" id="KW-0255">Endonuclease</keyword>
<gene>
    <name evidence="3" type="ORF">DA73_0237430</name>
    <name evidence="2" type="ORF">DA73_0400032640</name>
</gene>
<dbReference type="Gene3D" id="3.90.1570.30">
    <property type="match status" value="1"/>
</dbReference>
<dbReference type="EMBL" id="JHEG02000059">
    <property type="protein sequence ID" value="KIE06920.1"/>
    <property type="molecule type" value="Genomic_DNA"/>
</dbReference>
<dbReference type="GO" id="GO:0005524">
    <property type="term" value="F:ATP binding"/>
    <property type="evidence" value="ECO:0007669"/>
    <property type="project" value="UniProtKB-KW"/>
</dbReference>
<dbReference type="EMBL" id="JHEG04000001">
    <property type="protein sequence ID" value="KAF3889690.1"/>
    <property type="molecule type" value="Genomic_DNA"/>
</dbReference>
<keyword evidence="3" id="KW-0378">Hydrolase</keyword>